<dbReference type="InterPro" id="IPR001128">
    <property type="entry name" value="Cyt_P450"/>
</dbReference>
<evidence type="ECO:0000256" key="1">
    <source>
        <dbReference type="ARBA" id="ARBA00001971"/>
    </source>
</evidence>
<comment type="similarity">
    <text evidence="2 3">Belongs to the cytochrome P450 family.</text>
</comment>
<organism evidence="4 5">
    <name type="scientific">Bosea lupini</name>
    <dbReference type="NCBI Taxonomy" id="1036779"/>
    <lineage>
        <taxon>Bacteria</taxon>
        <taxon>Pseudomonadati</taxon>
        <taxon>Pseudomonadota</taxon>
        <taxon>Alphaproteobacteria</taxon>
        <taxon>Hyphomicrobiales</taxon>
        <taxon>Boseaceae</taxon>
        <taxon>Bosea</taxon>
    </lineage>
</organism>
<dbReference type="Pfam" id="PF00067">
    <property type="entry name" value="p450"/>
    <property type="match status" value="1"/>
</dbReference>
<evidence type="ECO:0000256" key="3">
    <source>
        <dbReference type="RuleBase" id="RU000461"/>
    </source>
</evidence>
<keyword evidence="3" id="KW-0408">Iron</keyword>
<dbReference type="Proteomes" id="UP000199664">
    <property type="component" value="Unassembled WGS sequence"/>
</dbReference>
<dbReference type="GO" id="GO:0020037">
    <property type="term" value="F:heme binding"/>
    <property type="evidence" value="ECO:0007669"/>
    <property type="project" value="InterPro"/>
</dbReference>
<dbReference type="PANTHER" id="PTHR46696:SF1">
    <property type="entry name" value="CYTOCHROME P450 YJIB-RELATED"/>
    <property type="match status" value="1"/>
</dbReference>
<dbReference type="InterPro" id="IPR017972">
    <property type="entry name" value="Cyt_P450_CS"/>
</dbReference>
<gene>
    <name evidence="4" type="ORF">SAMN04515666_10342</name>
</gene>
<dbReference type="PROSITE" id="PS00086">
    <property type="entry name" value="CYTOCHROME_P450"/>
    <property type="match status" value="1"/>
</dbReference>
<reference evidence="5" key="1">
    <citation type="submission" date="2016-10" db="EMBL/GenBank/DDBJ databases">
        <authorList>
            <person name="Varghese N."/>
            <person name="Submissions S."/>
        </authorList>
    </citation>
    <scope>NUCLEOTIDE SEQUENCE [LARGE SCALE GENOMIC DNA]</scope>
    <source>
        <strain evidence="5">LMG 26383,CCUG 61248,R- 45681</strain>
    </source>
</reference>
<dbReference type="AlphaFoldDB" id="A0A1H7N8E5"/>
<keyword evidence="3" id="KW-0503">Monooxygenase</keyword>
<keyword evidence="3" id="KW-0349">Heme</keyword>
<keyword evidence="3" id="KW-0479">Metal-binding</keyword>
<sequence>MHTFDLPADPAFWQDPAPFFQSALATGDGLFASTGGLSVLGYEALFALGRDPRLDGHPFPLEGLGPDKADIHALLRWGLFTLAGPEHRGLRQAVIAGLSAQRIEALRPTIRHLADAARRDLLGAANPDLVRDFVAPLSARAFCALAGIDQQQAGRIGFAIAVIGEQLSFAPAPDRLAAANREARGLLRLLHELESEGQSGLMRDIAARLPSGSAAKAADLVAGFAFDAVETTISGVFCVLDYLMQQEQLRLDLSAGQYTLSDAVQEAFRLTSPTILTARMAAGDIVWRGETIAAGTSLTMWWPSGNLDGWAFEQPTRFDPARPAKRHLAFGVGGHGCLGRQLASLLAEEAVRALLVSGGPQPVRIGETRFLPRFSRLSESAPIRFV</sequence>
<dbReference type="EMBL" id="FOAN01000003">
    <property type="protein sequence ID" value="SEL19561.1"/>
    <property type="molecule type" value="Genomic_DNA"/>
</dbReference>
<accession>A0A1H7N8E5</accession>
<dbReference type="SUPFAM" id="SSF48264">
    <property type="entry name" value="Cytochrome P450"/>
    <property type="match status" value="1"/>
</dbReference>
<dbReference type="PRINTS" id="PR00359">
    <property type="entry name" value="BP450"/>
</dbReference>
<protein>
    <submittedName>
        <fullName evidence="4">Cytochrome P450</fullName>
    </submittedName>
</protein>
<comment type="cofactor">
    <cofactor evidence="1">
        <name>heme</name>
        <dbReference type="ChEBI" id="CHEBI:30413"/>
    </cofactor>
</comment>
<dbReference type="PANTHER" id="PTHR46696">
    <property type="entry name" value="P450, PUTATIVE (EUROFUNG)-RELATED"/>
    <property type="match status" value="1"/>
</dbReference>
<evidence type="ECO:0000313" key="5">
    <source>
        <dbReference type="Proteomes" id="UP000199664"/>
    </source>
</evidence>
<keyword evidence="5" id="KW-1185">Reference proteome</keyword>
<dbReference type="InterPro" id="IPR036396">
    <property type="entry name" value="Cyt_P450_sf"/>
</dbReference>
<dbReference type="GO" id="GO:0016705">
    <property type="term" value="F:oxidoreductase activity, acting on paired donors, with incorporation or reduction of molecular oxygen"/>
    <property type="evidence" value="ECO:0007669"/>
    <property type="project" value="InterPro"/>
</dbReference>
<dbReference type="STRING" id="1036779.SAMN04515666_10342"/>
<dbReference type="Gene3D" id="1.10.630.10">
    <property type="entry name" value="Cytochrome P450"/>
    <property type="match status" value="1"/>
</dbReference>
<evidence type="ECO:0000313" key="4">
    <source>
        <dbReference type="EMBL" id="SEL19561.1"/>
    </source>
</evidence>
<keyword evidence="3" id="KW-0560">Oxidoreductase</keyword>
<evidence type="ECO:0000256" key="2">
    <source>
        <dbReference type="ARBA" id="ARBA00010617"/>
    </source>
</evidence>
<dbReference type="InterPro" id="IPR002397">
    <property type="entry name" value="Cyt_P450_B"/>
</dbReference>
<name>A0A1H7N8E5_9HYPH</name>
<dbReference type="GO" id="GO:0004497">
    <property type="term" value="F:monooxygenase activity"/>
    <property type="evidence" value="ECO:0007669"/>
    <property type="project" value="UniProtKB-KW"/>
</dbReference>
<dbReference type="GO" id="GO:0005506">
    <property type="term" value="F:iron ion binding"/>
    <property type="evidence" value="ECO:0007669"/>
    <property type="project" value="InterPro"/>
</dbReference>
<dbReference type="OrthoDB" id="9801155at2"/>
<proteinExistence type="inferred from homology"/>